<dbReference type="InParanoid" id="A7AQE4"/>
<dbReference type="AlphaFoldDB" id="A7AQE4"/>
<comment type="caution">
    <text evidence="1">The sequence shown here is derived from an EMBL/GenBank/DDBJ whole genome shotgun (WGS) entry which is preliminary data.</text>
</comment>
<sequence>MLRKTPIKLSTSDKWRHSSYVSQLYNQYVRDSKEHLAKFREGASESKRFRHKLEFYSHLCGKVVQHLEKQARSPYLQSAECAKWNYTGLFFTVLYNIKNTHQKDIIVLLVGIVRLLREEHYGLYKLDVLRDCIECFLACLIKCSDRVIDHVQTLSETVEPTMNKWKIFADFLRNIPRENHIVHLEQEQSQLSSTIRFPSDGTLNHSSPCNGFGLQESNLLTPNEYMVGFYSDDSSEFLAHHPLDTLFANIIFRLKKRKDFSRLAFVLHWLHTIGLFKECIHIFYSILLKRMLELETNSRSDPYPRDLISVLRYSLSMDITDNLRNELYSCIITYNRRCILRLNLQDLNELLDCLLSMDSVDEGLMLAIFANLQLIINNHWTTLSPQIPKLFQSYLTERSQIVCDDHTKRVMLIFDYNTLFKLADRILGNCSLMWFVQHYGYKSDVALGSTNLETHSQALRCLPDIITKLKRLTQSLDETKQYCIDLIEHMSTKRLGRGQITVVNTRTQIS</sequence>
<accession>A7AQE4</accession>
<dbReference type="Proteomes" id="UP000002173">
    <property type="component" value="Unassembled WGS sequence"/>
</dbReference>
<dbReference type="VEuPathDB" id="PiroplasmaDB:BBOV_IV004020"/>
<dbReference type="OMA" id="PRENHIV"/>
<reference evidence="2" key="2">
    <citation type="journal article" date="2020" name="Data Brief">
        <title>Transcriptome dataset of Babesia bovis life stages within vertebrate and invertebrate hosts.</title>
        <authorList>
            <person name="Ueti M.W."/>
            <person name="Johnson W.C."/>
            <person name="Kappmeyer L.S."/>
            <person name="Herndon D.R."/>
            <person name="Mousel M.R."/>
            <person name="Reif K.E."/>
            <person name="Taus N.S."/>
            <person name="Ifeonu O.O."/>
            <person name="Silva J.C."/>
            <person name="Suarez C.E."/>
            <person name="Brayton K.A."/>
        </authorList>
    </citation>
    <scope>NUCLEOTIDE SEQUENCE [LARGE SCALE GENOMIC DNA]</scope>
</reference>
<proteinExistence type="predicted"/>
<reference evidence="2" key="3">
    <citation type="journal article" date="2021" name="Int. J. Parasitol.">
        <title>Comparative analysis of gene expression between Babesia bovis blood stages and kinetes allowed by improved genome annotation.</title>
        <authorList>
            <person name="Ueti M.W."/>
            <person name="Johnson W.C."/>
            <person name="Kappmeyer L.S."/>
            <person name="Herndon D.R."/>
            <person name="Mousel M.R."/>
            <person name="Reif K.E."/>
            <person name="Taus N.S."/>
            <person name="Ifeonu O.O."/>
            <person name="Silva J.C."/>
            <person name="Suarez C.E."/>
            <person name="Brayton K.A."/>
        </authorList>
    </citation>
    <scope>NUCLEOTIDE SEQUENCE [LARGE SCALE GENOMIC DNA]</scope>
</reference>
<dbReference type="EMBL" id="AAXT01000002">
    <property type="protein sequence ID" value="EDO06763.1"/>
    <property type="molecule type" value="Genomic_DNA"/>
</dbReference>
<organism evidence="1 2">
    <name type="scientific">Babesia bovis</name>
    <dbReference type="NCBI Taxonomy" id="5865"/>
    <lineage>
        <taxon>Eukaryota</taxon>
        <taxon>Sar</taxon>
        <taxon>Alveolata</taxon>
        <taxon>Apicomplexa</taxon>
        <taxon>Aconoidasida</taxon>
        <taxon>Piroplasmida</taxon>
        <taxon>Babesiidae</taxon>
        <taxon>Babesia</taxon>
    </lineage>
</organism>
<gene>
    <name evidence="1" type="ORF">BBOV_IV004020</name>
</gene>
<dbReference type="eggNOG" id="ENOG502QWWA">
    <property type="taxonomic scope" value="Eukaryota"/>
</dbReference>
<dbReference type="GeneID" id="5478553"/>
<evidence type="ECO:0000313" key="1">
    <source>
        <dbReference type="EMBL" id="EDO06763.1"/>
    </source>
</evidence>
<keyword evidence="2" id="KW-1185">Reference proteome</keyword>
<reference evidence="1 2" key="1">
    <citation type="journal article" date="2007" name="PLoS Pathog.">
        <title>Genome sequence of Babesia bovis and comparative analysis of apicomplexan hemoprotozoa.</title>
        <authorList>
            <person name="Brayton K.A."/>
            <person name="Lau A.O.T."/>
            <person name="Herndon D.R."/>
            <person name="Hannick L."/>
            <person name="Kappmeyer L.S."/>
            <person name="Berens S.J."/>
            <person name="Bidwell S.L."/>
            <person name="Brown W.C."/>
            <person name="Crabtree J."/>
            <person name="Fadrosh D."/>
            <person name="Feldblum T."/>
            <person name="Forberger H.A."/>
            <person name="Haas B.J."/>
            <person name="Howell J.M."/>
            <person name="Khouri H."/>
            <person name="Koo H."/>
            <person name="Mann D.J."/>
            <person name="Norimine J."/>
            <person name="Paulsen I.T."/>
            <person name="Radune D."/>
            <person name="Ren Q."/>
            <person name="Smith R.K. Jr."/>
            <person name="Suarez C.E."/>
            <person name="White O."/>
            <person name="Wortman J.R."/>
            <person name="Knowles D.P. Jr."/>
            <person name="McElwain T.F."/>
            <person name="Nene V.M."/>
        </authorList>
    </citation>
    <scope>NUCLEOTIDE SEQUENCE [LARGE SCALE GENOMIC DNA]</scope>
    <source>
        <strain evidence="1">T2Bo</strain>
    </source>
</reference>
<name>A7AQE4_BABBO</name>
<dbReference type="RefSeq" id="XP_001610331.1">
    <property type="nucleotide sequence ID" value="XM_001610281.1"/>
</dbReference>
<dbReference type="KEGG" id="bbo:BBOV_IV004020"/>
<protein>
    <submittedName>
        <fullName evidence="1">Uncharacterized protein</fullName>
    </submittedName>
</protein>
<evidence type="ECO:0000313" key="2">
    <source>
        <dbReference type="Proteomes" id="UP000002173"/>
    </source>
</evidence>